<dbReference type="InterPro" id="IPR044700">
    <property type="entry name" value="PIP2/PIPL1"/>
</dbReference>
<reference evidence="3" key="1">
    <citation type="submission" date="2022-02" db="EMBL/GenBank/DDBJ databases">
        <authorList>
            <person name="Henning P.M."/>
            <person name="McCubbin A.G."/>
            <person name="Shore J.S."/>
        </authorList>
    </citation>
    <scope>NUCLEOTIDE SEQUENCE</scope>
    <source>
        <strain evidence="3">F60SS</strain>
        <tissue evidence="3">Leaves</tissue>
    </source>
</reference>
<dbReference type="OrthoDB" id="818008at2759"/>
<keyword evidence="2" id="KW-0732">Signal</keyword>
<reference evidence="3" key="2">
    <citation type="journal article" date="2023" name="Plants (Basel)">
        <title>Annotation of the Turnera subulata (Passifloraceae) Draft Genome Reveals the S-Locus Evolved after the Divergence of Turneroideae from Passifloroideae in a Stepwise Manner.</title>
        <authorList>
            <person name="Henning P.M."/>
            <person name="Roalson E.H."/>
            <person name="Mir W."/>
            <person name="McCubbin A.G."/>
            <person name="Shore J.S."/>
        </authorList>
    </citation>
    <scope>NUCLEOTIDE SEQUENCE</scope>
    <source>
        <strain evidence="3">F60SS</strain>
    </source>
</reference>
<organism evidence="3 4">
    <name type="scientific">Turnera subulata</name>
    <dbReference type="NCBI Taxonomy" id="218843"/>
    <lineage>
        <taxon>Eukaryota</taxon>
        <taxon>Viridiplantae</taxon>
        <taxon>Streptophyta</taxon>
        <taxon>Embryophyta</taxon>
        <taxon>Tracheophyta</taxon>
        <taxon>Spermatophyta</taxon>
        <taxon>Magnoliopsida</taxon>
        <taxon>eudicotyledons</taxon>
        <taxon>Gunneridae</taxon>
        <taxon>Pentapetalae</taxon>
        <taxon>rosids</taxon>
        <taxon>fabids</taxon>
        <taxon>Malpighiales</taxon>
        <taxon>Passifloraceae</taxon>
        <taxon>Turnera</taxon>
    </lineage>
</organism>
<proteinExistence type="predicted"/>
<dbReference type="Proteomes" id="UP001141552">
    <property type="component" value="Unassembled WGS sequence"/>
</dbReference>
<evidence type="ECO:0000256" key="1">
    <source>
        <dbReference type="SAM" id="MobiDB-lite"/>
    </source>
</evidence>
<evidence type="ECO:0000313" key="4">
    <source>
        <dbReference type="Proteomes" id="UP001141552"/>
    </source>
</evidence>
<dbReference type="GO" id="GO:0050793">
    <property type="term" value="P:regulation of developmental process"/>
    <property type="evidence" value="ECO:0007669"/>
    <property type="project" value="InterPro"/>
</dbReference>
<dbReference type="PANTHER" id="PTHR34663">
    <property type="entry name" value="OS06G0637400 PROTEIN"/>
    <property type="match status" value="1"/>
</dbReference>
<keyword evidence="4" id="KW-1185">Reference proteome</keyword>
<dbReference type="GO" id="GO:0045087">
    <property type="term" value="P:innate immune response"/>
    <property type="evidence" value="ECO:0007669"/>
    <property type="project" value="InterPro"/>
</dbReference>
<sequence length="100" mass="10471">MAILLKSLSFLLILLLVISSIFSETEARDPFNIIEGRKSAASSTVLESFIEGLSLGAIKESGPSPGVGHKYTDRESTLGGIKNSGPSPGQGHSYVTGTHP</sequence>
<evidence type="ECO:0000256" key="2">
    <source>
        <dbReference type="SAM" id="SignalP"/>
    </source>
</evidence>
<dbReference type="EMBL" id="JAKUCV010004660">
    <property type="protein sequence ID" value="KAJ4834601.1"/>
    <property type="molecule type" value="Genomic_DNA"/>
</dbReference>
<accession>A0A9Q0J9P2</accession>
<dbReference type="PANTHER" id="PTHR34663:SF21">
    <property type="entry name" value="PROTEIN, PUTATIVE-RELATED"/>
    <property type="match status" value="1"/>
</dbReference>
<evidence type="ECO:0008006" key="5">
    <source>
        <dbReference type="Google" id="ProtNLM"/>
    </source>
</evidence>
<dbReference type="AlphaFoldDB" id="A0A9Q0J9P2"/>
<feature type="signal peptide" evidence="2">
    <location>
        <begin position="1"/>
        <end position="27"/>
    </location>
</feature>
<name>A0A9Q0J9P2_9ROSI</name>
<feature type="chain" id="PRO_5040429808" description="Transmembrane protein" evidence="2">
    <location>
        <begin position="28"/>
        <end position="100"/>
    </location>
</feature>
<protein>
    <recommendedName>
        <fullName evidence="5">Transmembrane protein</fullName>
    </recommendedName>
</protein>
<gene>
    <name evidence="3" type="ORF">Tsubulata_024474</name>
</gene>
<feature type="region of interest" description="Disordered" evidence="1">
    <location>
        <begin position="61"/>
        <end position="100"/>
    </location>
</feature>
<comment type="caution">
    <text evidence="3">The sequence shown here is derived from an EMBL/GenBank/DDBJ whole genome shotgun (WGS) entry which is preliminary data.</text>
</comment>
<evidence type="ECO:0000313" key="3">
    <source>
        <dbReference type="EMBL" id="KAJ4834601.1"/>
    </source>
</evidence>